<gene>
    <name evidence="2" type="ORF">TNIN_113421</name>
</gene>
<accession>A0A8X6IND5</accession>
<evidence type="ECO:0000256" key="1">
    <source>
        <dbReference type="SAM" id="MobiDB-lite"/>
    </source>
</evidence>
<evidence type="ECO:0000313" key="2">
    <source>
        <dbReference type="EMBL" id="GFS53135.1"/>
    </source>
</evidence>
<sequence>MAVTDFIFPVGCCNLNALFTSDDAHDDDGDHDGDDAHDGDARDDGGDHDDGRDVRGDDDVFLPSLVQQEHTGERQPRT</sequence>
<reference evidence="2" key="1">
    <citation type="submission" date="2020-08" db="EMBL/GenBank/DDBJ databases">
        <title>Multicomponent nature underlies the extraordinary mechanical properties of spider dragline silk.</title>
        <authorList>
            <person name="Kono N."/>
            <person name="Nakamura H."/>
            <person name="Mori M."/>
            <person name="Yoshida Y."/>
            <person name="Ohtoshi R."/>
            <person name="Malay A.D."/>
            <person name="Moran D.A.P."/>
            <person name="Tomita M."/>
            <person name="Numata K."/>
            <person name="Arakawa K."/>
        </authorList>
    </citation>
    <scope>NUCLEOTIDE SEQUENCE</scope>
</reference>
<protein>
    <submittedName>
        <fullName evidence="2">Uncharacterized protein</fullName>
    </submittedName>
</protein>
<organism evidence="2 3">
    <name type="scientific">Trichonephila inaurata madagascariensis</name>
    <dbReference type="NCBI Taxonomy" id="2747483"/>
    <lineage>
        <taxon>Eukaryota</taxon>
        <taxon>Metazoa</taxon>
        <taxon>Ecdysozoa</taxon>
        <taxon>Arthropoda</taxon>
        <taxon>Chelicerata</taxon>
        <taxon>Arachnida</taxon>
        <taxon>Araneae</taxon>
        <taxon>Araneomorphae</taxon>
        <taxon>Entelegynae</taxon>
        <taxon>Araneoidea</taxon>
        <taxon>Nephilidae</taxon>
        <taxon>Trichonephila</taxon>
        <taxon>Trichonephila inaurata</taxon>
    </lineage>
</organism>
<evidence type="ECO:0000313" key="3">
    <source>
        <dbReference type="Proteomes" id="UP000886998"/>
    </source>
</evidence>
<feature type="region of interest" description="Disordered" evidence="1">
    <location>
        <begin position="19"/>
        <end position="78"/>
    </location>
</feature>
<feature type="compositionally biased region" description="Basic and acidic residues" evidence="1">
    <location>
        <begin position="34"/>
        <end position="58"/>
    </location>
</feature>
<keyword evidence="3" id="KW-1185">Reference proteome</keyword>
<feature type="compositionally biased region" description="Acidic residues" evidence="1">
    <location>
        <begin position="24"/>
        <end position="33"/>
    </location>
</feature>
<dbReference type="EMBL" id="BMAV01026757">
    <property type="protein sequence ID" value="GFS53135.1"/>
    <property type="molecule type" value="Genomic_DNA"/>
</dbReference>
<name>A0A8X6IND5_9ARAC</name>
<dbReference type="AlphaFoldDB" id="A0A8X6IND5"/>
<comment type="caution">
    <text evidence="2">The sequence shown here is derived from an EMBL/GenBank/DDBJ whole genome shotgun (WGS) entry which is preliminary data.</text>
</comment>
<proteinExistence type="predicted"/>
<dbReference type="Proteomes" id="UP000886998">
    <property type="component" value="Unassembled WGS sequence"/>
</dbReference>